<evidence type="ECO:0000313" key="3">
    <source>
        <dbReference type="Proteomes" id="UP000634805"/>
    </source>
</evidence>
<dbReference type="Pfam" id="PF01497">
    <property type="entry name" value="Peripla_BP_2"/>
    <property type="match status" value="1"/>
</dbReference>
<dbReference type="Gene3D" id="1.10.1330.10">
    <property type="entry name" value="Dockerin domain"/>
    <property type="match status" value="1"/>
</dbReference>
<sequence length="416" mass="46513">MKINVILVGITILLLLVLPASASASDFTLGVFGNANEDNTINMQDVTYTELIIAEHMDETELADAKYDGDIDILDMTRIALIILGKEKEMTVLDATDKIVTVKKPIERIITPNGDCMPLMRALGASDKIVGVSKYTIEDTLFYPEFSGYSNIGSVWSPDYEAMLECNPDLVIMYASFSQAKCDAIEDTLTDANPGIACIRVDGYKPSSQVEDTMLLGYLLGKRDEAKVWLGFYEGFLNQIYDEVEDIPMDDRARMYIECWRPYHTAAGNSGWCEKVELAGGYNIFRDLTIDYPDVTKEDVINRHPDAIIRATKTEGGYDTNDMIELSNLADEIMNRSELAYIPAVENGKVYVINNAVFGGTAHFVGMGYIAKWLYPDRFTDLDPEAAHRQYLTEFQGLDESLVDNGVFVYPPLEEN</sequence>
<dbReference type="InterPro" id="IPR002491">
    <property type="entry name" value="ABC_transptr_periplasmic_BD"/>
</dbReference>
<dbReference type="PROSITE" id="PS50983">
    <property type="entry name" value="FE_B12_PBP"/>
    <property type="match status" value="1"/>
</dbReference>
<gene>
    <name evidence="2" type="primary">btuF</name>
    <name evidence="2" type="ORF">EMLJLAPB_00466</name>
</gene>
<dbReference type="InterPro" id="IPR050902">
    <property type="entry name" value="ABC_Transporter_SBP"/>
</dbReference>
<accession>A0A811TEK8</accession>
<dbReference type="PANTHER" id="PTHR30535">
    <property type="entry name" value="VITAMIN B12-BINDING PROTEIN"/>
    <property type="match status" value="1"/>
</dbReference>
<dbReference type="SUPFAM" id="SSF63446">
    <property type="entry name" value="Type I dockerin domain"/>
    <property type="match status" value="1"/>
</dbReference>
<proteinExistence type="predicted"/>
<dbReference type="PANTHER" id="PTHR30535:SF34">
    <property type="entry name" value="MOLYBDATE-BINDING PROTEIN MOLA"/>
    <property type="match status" value="1"/>
</dbReference>
<dbReference type="GO" id="GO:0000272">
    <property type="term" value="P:polysaccharide catabolic process"/>
    <property type="evidence" value="ECO:0007669"/>
    <property type="project" value="InterPro"/>
</dbReference>
<organism evidence="2 3">
    <name type="scientific">Candidatus Argoarchaeum ethanivorans</name>
    <dbReference type="NCBI Taxonomy" id="2608793"/>
    <lineage>
        <taxon>Archaea</taxon>
        <taxon>Methanobacteriati</taxon>
        <taxon>Methanobacteriota</taxon>
        <taxon>Stenosarchaea group</taxon>
        <taxon>Methanomicrobia</taxon>
        <taxon>Methanosarcinales</taxon>
        <taxon>Methanosarcinales incertae sedis</taxon>
        <taxon>GOM Arc I cluster</taxon>
        <taxon>Candidatus Argoarchaeum</taxon>
    </lineage>
</organism>
<dbReference type="InterPro" id="IPR036439">
    <property type="entry name" value="Dockerin_dom_sf"/>
</dbReference>
<dbReference type="Gene3D" id="3.40.50.1980">
    <property type="entry name" value="Nitrogenase molybdenum iron protein domain"/>
    <property type="match status" value="2"/>
</dbReference>
<comment type="caution">
    <text evidence="2">The sequence shown here is derived from an EMBL/GenBank/DDBJ whole genome shotgun (WGS) entry which is preliminary data.</text>
</comment>
<dbReference type="EMBL" id="CAJHIS010000010">
    <property type="protein sequence ID" value="CAD6493195.1"/>
    <property type="molecule type" value="Genomic_DNA"/>
</dbReference>
<dbReference type="SUPFAM" id="SSF53807">
    <property type="entry name" value="Helical backbone' metal receptor"/>
    <property type="match status" value="1"/>
</dbReference>
<protein>
    <submittedName>
        <fullName evidence="2">Vitamin B12-binding protein</fullName>
    </submittedName>
</protein>
<evidence type="ECO:0000313" key="2">
    <source>
        <dbReference type="EMBL" id="CAD6493195.1"/>
    </source>
</evidence>
<evidence type="ECO:0000259" key="1">
    <source>
        <dbReference type="PROSITE" id="PS50983"/>
    </source>
</evidence>
<name>A0A811TEK8_9EURY</name>
<dbReference type="Proteomes" id="UP000634805">
    <property type="component" value="Unassembled WGS sequence"/>
</dbReference>
<feature type="domain" description="Fe/B12 periplasmic-binding" evidence="1">
    <location>
        <begin position="108"/>
        <end position="382"/>
    </location>
</feature>
<dbReference type="AlphaFoldDB" id="A0A811TEK8"/>
<reference evidence="2" key="1">
    <citation type="submission" date="2020-10" db="EMBL/GenBank/DDBJ databases">
        <authorList>
            <person name="Hahn C.J."/>
            <person name="Laso-Perez R."/>
            <person name="Vulcano F."/>
            <person name="Vaziourakis K.-M."/>
            <person name="Stokke R."/>
            <person name="Steen I.H."/>
            <person name="Teske A."/>
            <person name="Boetius A."/>
            <person name="Liebeke M."/>
            <person name="Amann R."/>
            <person name="Knittel K."/>
        </authorList>
    </citation>
    <scope>NUCLEOTIDE SEQUENCE</scope>
    <source>
        <strain evidence="2">Gfbio:e3339647-f889-4370-9287-4fb5cb688e4c:AG392D22_GoMArc1</strain>
    </source>
</reference>